<dbReference type="Proteomes" id="UP001081071">
    <property type="component" value="Unassembled WGS sequence"/>
</dbReference>
<protein>
    <submittedName>
        <fullName evidence="2">Nuclear transport factor 2 family protein</fullName>
    </submittedName>
</protein>
<dbReference type="InterPro" id="IPR037401">
    <property type="entry name" value="SnoaL-like"/>
</dbReference>
<dbReference type="Gene3D" id="3.10.450.50">
    <property type="match status" value="1"/>
</dbReference>
<proteinExistence type="predicted"/>
<evidence type="ECO:0000259" key="1">
    <source>
        <dbReference type="Pfam" id="PF12680"/>
    </source>
</evidence>
<dbReference type="RefSeq" id="WP_269604771.1">
    <property type="nucleotide sequence ID" value="NZ_JAPWIJ010000005.1"/>
</dbReference>
<name>A0ABT4MEL1_9NOCA</name>
<comment type="caution">
    <text evidence="2">The sequence shown here is derived from an EMBL/GenBank/DDBJ whole genome shotgun (WGS) entry which is preliminary data.</text>
</comment>
<gene>
    <name evidence="2" type="ORF">O4220_12835</name>
</gene>
<feature type="domain" description="SnoaL-like" evidence="1">
    <location>
        <begin position="10"/>
        <end position="103"/>
    </location>
</feature>
<evidence type="ECO:0000313" key="3">
    <source>
        <dbReference type="Proteomes" id="UP001081071"/>
    </source>
</evidence>
<accession>A0ABT4MEL1</accession>
<evidence type="ECO:0000313" key="2">
    <source>
        <dbReference type="EMBL" id="MCZ4519402.1"/>
    </source>
</evidence>
<organism evidence="2 3">
    <name type="scientific">Rhodococcus ruber</name>
    <dbReference type="NCBI Taxonomy" id="1830"/>
    <lineage>
        <taxon>Bacteria</taxon>
        <taxon>Bacillati</taxon>
        <taxon>Actinomycetota</taxon>
        <taxon>Actinomycetes</taxon>
        <taxon>Mycobacteriales</taxon>
        <taxon>Nocardiaceae</taxon>
        <taxon>Rhodococcus</taxon>
    </lineage>
</organism>
<keyword evidence="3" id="KW-1185">Reference proteome</keyword>
<sequence length="134" mass="13499">MTTASPAEVVTAYFAGVRAGDPAAVSGLFADDAVLHNAAGTLTGAAAIARMYQGGLKPGAMSPSPGPFVADGDNVAVEIDLDTGGSTIVLGDFFTVRDGKITRLAIYSLSPDGGRLLNTVGVDPSANNSRSQDQ</sequence>
<dbReference type="EMBL" id="JAPWIJ010000005">
    <property type="protein sequence ID" value="MCZ4519402.1"/>
    <property type="molecule type" value="Genomic_DNA"/>
</dbReference>
<dbReference type="Pfam" id="PF12680">
    <property type="entry name" value="SnoaL_2"/>
    <property type="match status" value="1"/>
</dbReference>
<dbReference type="InterPro" id="IPR032710">
    <property type="entry name" value="NTF2-like_dom_sf"/>
</dbReference>
<dbReference type="SUPFAM" id="SSF54427">
    <property type="entry name" value="NTF2-like"/>
    <property type="match status" value="1"/>
</dbReference>
<reference evidence="2" key="1">
    <citation type="submission" date="2022-12" db="EMBL/GenBank/DDBJ databases">
        <authorList>
            <person name="Krivoruchko A.V."/>
            <person name="Elkin A."/>
        </authorList>
    </citation>
    <scope>NUCLEOTIDE SEQUENCE</scope>
    <source>
        <strain evidence="2">IEGM 1391</strain>
    </source>
</reference>